<dbReference type="InterPro" id="IPR038135">
    <property type="entry name" value="Methylthiotransferase_N_sf"/>
</dbReference>
<evidence type="ECO:0000256" key="6">
    <source>
        <dbReference type="ARBA" id="ARBA00023004"/>
    </source>
</evidence>
<evidence type="ECO:0000259" key="11">
    <source>
        <dbReference type="PROSITE" id="PS51449"/>
    </source>
</evidence>
<evidence type="ECO:0000313" key="13">
    <source>
        <dbReference type="EMBL" id="GHE36842.1"/>
    </source>
</evidence>
<feature type="binding site" evidence="9">
    <location>
        <position position="40"/>
    </location>
    <ligand>
        <name>[4Fe-4S] cluster</name>
        <dbReference type="ChEBI" id="CHEBI:49883"/>
        <label>1</label>
    </ligand>
</feature>
<keyword evidence="9" id="KW-0963">Cytoplasm</keyword>
<name>A0ABQ3HUV7_9SPHI</name>
<dbReference type="SFLD" id="SFLDG01061">
    <property type="entry name" value="methylthiotransferase"/>
    <property type="match status" value="1"/>
</dbReference>
<evidence type="ECO:0000256" key="1">
    <source>
        <dbReference type="ARBA" id="ARBA00003234"/>
    </source>
</evidence>
<dbReference type="InterPro" id="IPR020612">
    <property type="entry name" value="Methylthiotransferase_CS"/>
</dbReference>
<accession>A0ABQ3HUV7</accession>
<feature type="binding site" evidence="9">
    <location>
        <position position="110"/>
    </location>
    <ligand>
        <name>[4Fe-4S] cluster</name>
        <dbReference type="ChEBI" id="CHEBI:49883"/>
        <label>1</label>
    </ligand>
</feature>
<dbReference type="InterPro" id="IPR006638">
    <property type="entry name" value="Elp3/MiaA/NifB-like_rSAM"/>
</dbReference>
<dbReference type="Proteomes" id="UP000620550">
    <property type="component" value="Unassembled WGS sequence"/>
</dbReference>
<dbReference type="SFLD" id="SFLDS00029">
    <property type="entry name" value="Radical_SAM"/>
    <property type="match status" value="1"/>
</dbReference>
<dbReference type="Pfam" id="PF00919">
    <property type="entry name" value="UPF0004"/>
    <property type="match status" value="1"/>
</dbReference>
<evidence type="ECO:0000256" key="7">
    <source>
        <dbReference type="ARBA" id="ARBA00023014"/>
    </source>
</evidence>
<dbReference type="InterPro" id="IPR058240">
    <property type="entry name" value="rSAM_sf"/>
</dbReference>
<protein>
    <recommendedName>
        <fullName evidence="8 9">tRNA-2-methylthio-N(6)-dimethylallyladenosine synthase</fullName>
        <ecNumber evidence="8 9">2.8.4.3</ecNumber>
    </recommendedName>
    <alternativeName>
        <fullName evidence="9">(Dimethylallyl)adenosine tRNA methylthiotransferase MiaB</fullName>
    </alternativeName>
    <alternativeName>
        <fullName evidence="9">tRNA-i(6)A37 methylthiotransferase</fullName>
    </alternativeName>
</protein>
<dbReference type="SUPFAM" id="SSF102114">
    <property type="entry name" value="Radical SAM enzymes"/>
    <property type="match status" value="1"/>
</dbReference>
<dbReference type="PANTHER" id="PTHR43020:SF2">
    <property type="entry name" value="MITOCHONDRIAL TRNA METHYLTHIOTRANSFERASE CDK5RAP1"/>
    <property type="match status" value="1"/>
</dbReference>
<comment type="catalytic activity">
    <reaction evidence="9">
        <text>N(6)-dimethylallyladenosine(37) in tRNA + (sulfur carrier)-SH + AH2 + 2 S-adenosyl-L-methionine = 2-methylsulfanyl-N(6)-dimethylallyladenosine(37) in tRNA + (sulfur carrier)-H + 5'-deoxyadenosine + L-methionine + A + S-adenosyl-L-homocysteine + 2 H(+)</text>
        <dbReference type="Rhea" id="RHEA:37067"/>
        <dbReference type="Rhea" id="RHEA-COMP:10375"/>
        <dbReference type="Rhea" id="RHEA-COMP:10376"/>
        <dbReference type="Rhea" id="RHEA-COMP:14737"/>
        <dbReference type="Rhea" id="RHEA-COMP:14739"/>
        <dbReference type="ChEBI" id="CHEBI:13193"/>
        <dbReference type="ChEBI" id="CHEBI:15378"/>
        <dbReference type="ChEBI" id="CHEBI:17319"/>
        <dbReference type="ChEBI" id="CHEBI:17499"/>
        <dbReference type="ChEBI" id="CHEBI:29917"/>
        <dbReference type="ChEBI" id="CHEBI:57844"/>
        <dbReference type="ChEBI" id="CHEBI:57856"/>
        <dbReference type="ChEBI" id="CHEBI:59789"/>
        <dbReference type="ChEBI" id="CHEBI:64428"/>
        <dbReference type="ChEBI" id="CHEBI:74415"/>
        <dbReference type="ChEBI" id="CHEBI:74417"/>
        <dbReference type="EC" id="2.8.4.3"/>
    </reaction>
</comment>
<gene>
    <name evidence="9 13" type="primary">miaB</name>
    <name evidence="13" type="ORF">GCM10017764_20060</name>
</gene>
<keyword evidence="3 9" id="KW-0808">Transferase</keyword>
<dbReference type="PROSITE" id="PS50926">
    <property type="entry name" value="TRAM"/>
    <property type="match status" value="1"/>
</dbReference>
<dbReference type="SMART" id="SM00729">
    <property type="entry name" value="Elp3"/>
    <property type="match status" value="1"/>
</dbReference>
<feature type="binding site" evidence="9">
    <location>
        <position position="189"/>
    </location>
    <ligand>
        <name>[4Fe-4S] cluster</name>
        <dbReference type="ChEBI" id="CHEBI:49883"/>
        <label>2</label>
        <note>4Fe-4S-S-AdoMet</note>
    </ligand>
</feature>
<comment type="caution">
    <text evidence="13">The sequence shown here is derived from an EMBL/GenBank/DDBJ whole genome shotgun (WGS) entry which is preliminary data.</text>
</comment>
<feature type="domain" description="Radical SAM core" evidence="12">
    <location>
        <begin position="171"/>
        <end position="411"/>
    </location>
</feature>
<dbReference type="NCBIfam" id="TIGR00089">
    <property type="entry name" value="MiaB/RimO family radical SAM methylthiotransferase"/>
    <property type="match status" value="1"/>
</dbReference>
<dbReference type="HAMAP" id="MF_01864">
    <property type="entry name" value="tRNA_metthiotr_MiaB"/>
    <property type="match status" value="1"/>
</dbReference>
<reference evidence="14" key="1">
    <citation type="journal article" date="2019" name="Int. J. Syst. Evol. Microbiol.">
        <title>The Global Catalogue of Microorganisms (GCM) 10K type strain sequencing project: providing services to taxonomists for standard genome sequencing and annotation.</title>
        <authorList>
            <consortium name="The Broad Institute Genomics Platform"/>
            <consortium name="The Broad Institute Genome Sequencing Center for Infectious Disease"/>
            <person name="Wu L."/>
            <person name="Ma J."/>
        </authorList>
    </citation>
    <scope>NUCLEOTIDE SEQUENCE [LARGE SCALE GENOMIC DNA]</scope>
    <source>
        <strain evidence="14">CGMCC 1.12966</strain>
    </source>
</reference>
<dbReference type="CDD" id="cd01335">
    <property type="entry name" value="Radical_SAM"/>
    <property type="match status" value="1"/>
</dbReference>
<dbReference type="Gene3D" id="3.40.50.12160">
    <property type="entry name" value="Methylthiotransferase, N-terminal domain"/>
    <property type="match status" value="1"/>
</dbReference>
<sequence length="477" mass="54208">MLELEHTTKTHDEARQGEALDMLPTGKSTGRKLYIESYGCQMNFSDSEIVASILLDNGFETTKDYKEADVVFINTCSIRENAEQRVRNRLKEFESAKNRNPGMIVGVLGCMAERLKSKFLEEEKLVDVVVGPDAYRDLPNLIGKVDDGNKAVNVLLSREETYADINPVRLNSNGISAFVSIMRGCDNMCSFCVVPFTRGRERSRDHQSIVKEARELFEAGYKEVTLLGQNVDSYKYTAAVAEGGEPQPTVNFAQLLAMVADVSPDLRVRFSTSHPKDITDEVLHTMARYENICKYIHLPVQSGNSRVLDLMNRTYDRAWYMERIDAIRRILPDCGISTDVITGFCTETEEEHAETLSMMDYVKYDFAYMFAYSERPGTLAAKRYADDIPEDVKKRRLTEVVNKQQQHSLFRLQNFVGKVHKVLIEGFSKRSDQDYCGRNDQNTMVVFPVDSRFKPGQYVHVLAERCTSATLMGKIVD</sequence>
<evidence type="ECO:0000313" key="14">
    <source>
        <dbReference type="Proteomes" id="UP000620550"/>
    </source>
</evidence>
<feature type="binding site" evidence="9">
    <location>
        <position position="192"/>
    </location>
    <ligand>
        <name>[4Fe-4S] cluster</name>
        <dbReference type="ChEBI" id="CHEBI:49883"/>
        <label>2</label>
        <note>4Fe-4S-S-AdoMet</note>
    </ligand>
</feature>
<keyword evidence="9" id="KW-0819">tRNA processing</keyword>
<dbReference type="InterPro" id="IPR002792">
    <property type="entry name" value="TRAM_dom"/>
</dbReference>
<dbReference type="Pfam" id="PF01938">
    <property type="entry name" value="TRAM"/>
    <property type="match status" value="1"/>
</dbReference>
<organism evidence="13 14">
    <name type="scientific">Sphingobacterium griseoflavum</name>
    <dbReference type="NCBI Taxonomy" id="1474952"/>
    <lineage>
        <taxon>Bacteria</taxon>
        <taxon>Pseudomonadati</taxon>
        <taxon>Bacteroidota</taxon>
        <taxon>Sphingobacteriia</taxon>
        <taxon>Sphingobacteriales</taxon>
        <taxon>Sphingobacteriaceae</taxon>
        <taxon>Sphingobacterium</taxon>
    </lineage>
</organism>
<comment type="cofactor">
    <cofactor evidence="9">
        <name>[4Fe-4S] cluster</name>
        <dbReference type="ChEBI" id="CHEBI:49883"/>
    </cofactor>
    <text evidence="9">Binds 2 [4Fe-4S] clusters. One cluster is coordinated with 3 cysteines and an exchangeable S-adenosyl-L-methionine.</text>
</comment>
<comment type="function">
    <text evidence="1 9">Catalyzes the methylthiolation of N6-(dimethylallyl)adenosine (i(6)A), leading to the formation of 2-methylthio-N6-(dimethylallyl)adenosine (ms(2)i(6)A) at position 37 in tRNAs that read codons beginning with uridine.</text>
</comment>
<comment type="subunit">
    <text evidence="9">Monomer.</text>
</comment>
<dbReference type="InterPro" id="IPR006463">
    <property type="entry name" value="MiaB_methiolase"/>
</dbReference>
<keyword evidence="4 9" id="KW-0949">S-adenosyl-L-methionine</keyword>
<keyword evidence="7 9" id="KW-0411">Iron-sulfur</keyword>
<dbReference type="SFLD" id="SFLDF00273">
    <property type="entry name" value="(dimethylallyl)adenosine_tRNA"/>
    <property type="match status" value="1"/>
</dbReference>
<dbReference type="Pfam" id="PF04055">
    <property type="entry name" value="Radical_SAM"/>
    <property type="match status" value="1"/>
</dbReference>
<evidence type="ECO:0000256" key="2">
    <source>
        <dbReference type="ARBA" id="ARBA00022485"/>
    </source>
</evidence>
<dbReference type="EC" id="2.8.4.3" evidence="8 9"/>
<feature type="binding site" evidence="9">
    <location>
        <position position="76"/>
    </location>
    <ligand>
        <name>[4Fe-4S] cluster</name>
        <dbReference type="ChEBI" id="CHEBI:49883"/>
        <label>1</label>
    </ligand>
</feature>
<evidence type="ECO:0000256" key="5">
    <source>
        <dbReference type="ARBA" id="ARBA00022723"/>
    </source>
</evidence>
<dbReference type="NCBIfam" id="TIGR01574">
    <property type="entry name" value="miaB-methiolase"/>
    <property type="match status" value="1"/>
</dbReference>
<dbReference type="PROSITE" id="PS01278">
    <property type="entry name" value="MTTASE_RADICAL"/>
    <property type="match status" value="1"/>
</dbReference>
<keyword evidence="5 9" id="KW-0479">Metal-binding</keyword>
<dbReference type="RefSeq" id="WP_189626532.1">
    <property type="nucleotide sequence ID" value="NZ_BNAF01000007.1"/>
</dbReference>
<evidence type="ECO:0000256" key="3">
    <source>
        <dbReference type="ARBA" id="ARBA00022679"/>
    </source>
</evidence>
<proteinExistence type="inferred from homology"/>
<dbReference type="InterPro" id="IPR005839">
    <property type="entry name" value="Methylthiotransferase"/>
</dbReference>
<comment type="subcellular location">
    <subcellularLocation>
        <location evidence="9">Cytoplasm</location>
    </subcellularLocation>
</comment>
<feature type="domain" description="TRAM" evidence="10">
    <location>
        <begin position="413"/>
        <end position="477"/>
    </location>
</feature>
<evidence type="ECO:0000256" key="9">
    <source>
        <dbReference type="HAMAP-Rule" id="MF_01864"/>
    </source>
</evidence>
<dbReference type="InterPro" id="IPR013848">
    <property type="entry name" value="Methylthiotransferase_N"/>
</dbReference>
<dbReference type="SFLD" id="SFLDF00413">
    <property type="entry name" value="CDK5RAP1"/>
    <property type="match status" value="1"/>
</dbReference>
<keyword evidence="6 9" id="KW-0408">Iron</keyword>
<dbReference type="SFLD" id="SFLDG01082">
    <property type="entry name" value="B12-binding_domain_containing"/>
    <property type="match status" value="1"/>
</dbReference>
<feature type="binding site" evidence="9">
    <location>
        <position position="185"/>
    </location>
    <ligand>
        <name>[4Fe-4S] cluster</name>
        <dbReference type="ChEBI" id="CHEBI:49883"/>
        <label>2</label>
        <note>4Fe-4S-S-AdoMet</note>
    </ligand>
</feature>
<dbReference type="PROSITE" id="PS51918">
    <property type="entry name" value="RADICAL_SAM"/>
    <property type="match status" value="1"/>
</dbReference>
<dbReference type="PANTHER" id="PTHR43020">
    <property type="entry name" value="CDK5 REGULATORY SUBUNIT-ASSOCIATED PROTEIN 1"/>
    <property type="match status" value="1"/>
</dbReference>
<keyword evidence="14" id="KW-1185">Reference proteome</keyword>
<dbReference type="PROSITE" id="PS51449">
    <property type="entry name" value="MTTASE_N"/>
    <property type="match status" value="1"/>
</dbReference>
<dbReference type="EMBL" id="BNAF01000007">
    <property type="protein sequence ID" value="GHE36842.1"/>
    <property type="molecule type" value="Genomic_DNA"/>
</dbReference>
<dbReference type="InterPro" id="IPR023404">
    <property type="entry name" value="rSAM_horseshoe"/>
</dbReference>
<evidence type="ECO:0000259" key="10">
    <source>
        <dbReference type="PROSITE" id="PS50926"/>
    </source>
</evidence>
<comment type="similarity">
    <text evidence="9">Belongs to the methylthiotransferase family. MiaB subfamily.</text>
</comment>
<evidence type="ECO:0000256" key="8">
    <source>
        <dbReference type="ARBA" id="ARBA00033765"/>
    </source>
</evidence>
<evidence type="ECO:0000256" key="4">
    <source>
        <dbReference type="ARBA" id="ARBA00022691"/>
    </source>
</evidence>
<dbReference type="InterPro" id="IPR007197">
    <property type="entry name" value="rSAM"/>
</dbReference>
<feature type="domain" description="MTTase N-terminal" evidence="11">
    <location>
        <begin position="31"/>
        <end position="147"/>
    </location>
</feature>
<evidence type="ECO:0000259" key="12">
    <source>
        <dbReference type="PROSITE" id="PS51918"/>
    </source>
</evidence>
<keyword evidence="2 9" id="KW-0004">4Fe-4S</keyword>
<dbReference type="Gene3D" id="3.80.30.20">
    <property type="entry name" value="tm_1862 like domain"/>
    <property type="match status" value="1"/>
</dbReference>